<keyword evidence="3" id="KW-1185">Reference proteome</keyword>
<gene>
    <name evidence="2" type="ORF">EVAR_40684_1</name>
</gene>
<accession>A0A4C1XAF2</accession>
<dbReference type="Proteomes" id="UP000299102">
    <property type="component" value="Unassembled WGS sequence"/>
</dbReference>
<dbReference type="AlphaFoldDB" id="A0A4C1XAF2"/>
<feature type="region of interest" description="Disordered" evidence="1">
    <location>
        <begin position="1"/>
        <end position="24"/>
    </location>
</feature>
<organism evidence="2 3">
    <name type="scientific">Eumeta variegata</name>
    <name type="common">Bagworm moth</name>
    <name type="synonym">Eumeta japonica</name>
    <dbReference type="NCBI Taxonomy" id="151549"/>
    <lineage>
        <taxon>Eukaryota</taxon>
        <taxon>Metazoa</taxon>
        <taxon>Ecdysozoa</taxon>
        <taxon>Arthropoda</taxon>
        <taxon>Hexapoda</taxon>
        <taxon>Insecta</taxon>
        <taxon>Pterygota</taxon>
        <taxon>Neoptera</taxon>
        <taxon>Endopterygota</taxon>
        <taxon>Lepidoptera</taxon>
        <taxon>Glossata</taxon>
        <taxon>Ditrysia</taxon>
        <taxon>Tineoidea</taxon>
        <taxon>Psychidae</taxon>
        <taxon>Oiketicinae</taxon>
        <taxon>Eumeta</taxon>
    </lineage>
</organism>
<evidence type="ECO:0000313" key="2">
    <source>
        <dbReference type="EMBL" id="GBP59299.1"/>
    </source>
</evidence>
<dbReference type="EMBL" id="BGZK01000758">
    <property type="protein sequence ID" value="GBP59299.1"/>
    <property type="molecule type" value="Genomic_DNA"/>
</dbReference>
<comment type="caution">
    <text evidence="2">The sequence shown here is derived from an EMBL/GenBank/DDBJ whole genome shotgun (WGS) entry which is preliminary data.</text>
</comment>
<evidence type="ECO:0000256" key="1">
    <source>
        <dbReference type="SAM" id="MobiDB-lite"/>
    </source>
</evidence>
<sequence length="141" mass="15076">MNRPPSVNRASRAAGGRGSRAYGAPDEIVKPARAAVLQSSTAVLYALVASRWPAVRECGGEQEELTPKLHLVDGRQNGSGYIIGHRMNIVGRDSRCKGISRALRASLAANYHNHFAAETLAGNEKGETKTLNSIAPKSKIQ</sequence>
<name>A0A4C1XAF2_EUMVA</name>
<protein>
    <submittedName>
        <fullName evidence="2">Uncharacterized protein</fullName>
    </submittedName>
</protein>
<proteinExistence type="predicted"/>
<feature type="compositionally biased region" description="Low complexity" evidence="1">
    <location>
        <begin position="9"/>
        <end position="24"/>
    </location>
</feature>
<reference evidence="2 3" key="1">
    <citation type="journal article" date="2019" name="Commun. Biol.">
        <title>The bagworm genome reveals a unique fibroin gene that provides high tensile strength.</title>
        <authorList>
            <person name="Kono N."/>
            <person name="Nakamura H."/>
            <person name="Ohtoshi R."/>
            <person name="Tomita M."/>
            <person name="Numata K."/>
            <person name="Arakawa K."/>
        </authorList>
    </citation>
    <scope>NUCLEOTIDE SEQUENCE [LARGE SCALE GENOMIC DNA]</scope>
</reference>
<evidence type="ECO:0000313" key="3">
    <source>
        <dbReference type="Proteomes" id="UP000299102"/>
    </source>
</evidence>